<accession>A0ABW7NY01</accession>
<dbReference type="Pfam" id="PF13174">
    <property type="entry name" value="TPR_6"/>
    <property type="match status" value="1"/>
</dbReference>
<dbReference type="Pfam" id="PF13424">
    <property type="entry name" value="TPR_12"/>
    <property type="match status" value="1"/>
</dbReference>
<evidence type="ECO:0000256" key="2">
    <source>
        <dbReference type="SAM" id="SignalP"/>
    </source>
</evidence>
<feature type="repeat" description="TPR" evidence="1">
    <location>
        <begin position="147"/>
        <end position="180"/>
    </location>
</feature>
<organism evidence="3 4">
    <name type="scientific">Oceanimonas smirnovii</name>
    <dbReference type="NCBI Taxonomy" id="264574"/>
    <lineage>
        <taxon>Bacteria</taxon>
        <taxon>Pseudomonadati</taxon>
        <taxon>Pseudomonadota</taxon>
        <taxon>Gammaproteobacteria</taxon>
        <taxon>Aeromonadales</taxon>
        <taxon>Aeromonadaceae</taxon>
        <taxon>Oceanimonas</taxon>
    </lineage>
</organism>
<keyword evidence="1" id="KW-0802">TPR repeat</keyword>
<evidence type="ECO:0000313" key="4">
    <source>
        <dbReference type="Proteomes" id="UP001610706"/>
    </source>
</evidence>
<keyword evidence="2" id="KW-0732">Signal</keyword>
<keyword evidence="4" id="KW-1185">Reference proteome</keyword>
<dbReference type="Pfam" id="PF14559">
    <property type="entry name" value="TPR_19"/>
    <property type="match status" value="1"/>
</dbReference>
<evidence type="ECO:0000313" key="3">
    <source>
        <dbReference type="EMBL" id="MFH7564077.1"/>
    </source>
</evidence>
<feature type="chain" id="PRO_5047070867" evidence="2">
    <location>
        <begin position="19"/>
        <end position="260"/>
    </location>
</feature>
<dbReference type="SMART" id="SM00028">
    <property type="entry name" value="TPR"/>
    <property type="match status" value="4"/>
</dbReference>
<dbReference type="Proteomes" id="UP001610706">
    <property type="component" value="Unassembled WGS sequence"/>
</dbReference>
<name>A0ABW7NY01_9GAMM</name>
<feature type="repeat" description="TPR" evidence="1">
    <location>
        <begin position="77"/>
        <end position="110"/>
    </location>
</feature>
<evidence type="ECO:0000256" key="1">
    <source>
        <dbReference type="PROSITE-ProRule" id="PRU00339"/>
    </source>
</evidence>
<dbReference type="NCBIfam" id="TIGR02521">
    <property type="entry name" value="type_IV_pilW"/>
    <property type="match status" value="1"/>
</dbReference>
<protein>
    <submittedName>
        <fullName evidence="3">Type IV pilus biogenesis/stability protein PilW</fullName>
    </submittedName>
</protein>
<dbReference type="Gene3D" id="1.25.40.10">
    <property type="entry name" value="Tetratricopeptide repeat domain"/>
    <property type="match status" value="1"/>
</dbReference>
<sequence length="260" mass="29190">MRKAFLVPALLMAGVLTACVSETVNLTQGRPAANVRPELPQAAQARMNLGLAYLREGNISQAKFNLERALTQDETNPDIHLSLAYFYQRVTEYDKAEQHYQRVLVLDAEHGDGLNNYGAFLCDRERFDQADVMFSRAMAVAGYVKVADTLENAAVCAAKSGRVKVAREYYRRALEYAPDRSQSLLGLAELELAQQDPNMARVYLDRYRQQYAPSAKSLWLSVLSARALGLSQEYETAGAELVRLFPDSEQAERFLTHDNE</sequence>
<proteinExistence type="predicted"/>
<dbReference type="PROSITE" id="PS50005">
    <property type="entry name" value="TPR"/>
    <property type="match status" value="3"/>
</dbReference>
<dbReference type="PANTHER" id="PTHR44366:SF1">
    <property type="entry name" value="UDP-N-ACETYLGLUCOSAMINE--PEPTIDE N-ACETYLGLUCOSAMINYLTRANSFERASE 110 KDA SUBUNIT"/>
    <property type="match status" value="1"/>
</dbReference>
<dbReference type="RefSeq" id="WP_019934282.1">
    <property type="nucleotide sequence ID" value="NZ_CP166302.1"/>
</dbReference>
<dbReference type="PROSITE" id="PS51257">
    <property type="entry name" value="PROKAR_LIPOPROTEIN"/>
    <property type="match status" value="1"/>
</dbReference>
<dbReference type="PANTHER" id="PTHR44366">
    <property type="entry name" value="UDP-N-ACETYLGLUCOSAMINE--PEPTIDE N-ACETYLGLUCOSAMINYLTRANSFERASE 110 KDA SUBUNIT"/>
    <property type="match status" value="1"/>
</dbReference>
<dbReference type="InterPro" id="IPR013360">
    <property type="entry name" value="Pilus_4_PilW"/>
</dbReference>
<dbReference type="SUPFAM" id="SSF48452">
    <property type="entry name" value="TPR-like"/>
    <property type="match status" value="1"/>
</dbReference>
<reference evidence="3 4" key="1">
    <citation type="submission" date="2024-08" db="EMBL/GenBank/DDBJ databases">
        <title>Oceanimonas smirnovii Genome sequencing and assembly.</title>
        <authorList>
            <person name="Tang B."/>
        </authorList>
    </citation>
    <scope>NUCLEOTIDE SEQUENCE [LARGE SCALE GENOMIC DNA]</scope>
    <source>
        <strain evidence="3 4">OS2020-119</strain>
    </source>
</reference>
<feature type="signal peptide" evidence="2">
    <location>
        <begin position="1"/>
        <end position="18"/>
    </location>
</feature>
<feature type="repeat" description="TPR" evidence="1">
    <location>
        <begin position="43"/>
        <end position="76"/>
    </location>
</feature>
<dbReference type="InterPro" id="IPR037919">
    <property type="entry name" value="OGT"/>
</dbReference>
<dbReference type="EMBL" id="JBGFTR010000002">
    <property type="protein sequence ID" value="MFH7564077.1"/>
    <property type="molecule type" value="Genomic_DNA"/>
</dbReference>
<dbReference type="InterPro" id="IPR011990">
    <property type="entry name" value="TPR-like_helical_dom_sf"/>
</dbReference>
<dbReference type="InterPro" id="IPR019734">
    <property type="entry name" value="TPR_rpt"/>
</dbReference>
<gene>
    <name evidence="3" type="primary">pilW</name>
    <name evidence="3" type="ORF">AB9R89_01895</name>
</gene>
<comment type="caution">
    <text evidence="3">The sequence shown here is derived from an EMBL/GenBank/DDBJ whole genome shotgun (WGS) entry which is preliminary data.</text>
</comment>